<dbReference type="SUPFAM" id="SSF46785">
    <property type="entry name" value="Winged helix' DNA-binding domain"/>
    <property type="match status" value="1"/>
</dbReference>
<dbReference type="InterPro" id="IPR014757">
    <property type="entry name" value="Tscrpt_reg_IclR_C"/>
</dbReference>
<evidence type="ECO:0000256" key="4">
    <source>
        <dbReference type="SAM" id="MobiDB-lite"/>
    </source>
</evidence>
<dbReference type="InterPro" id="IPR005471">
    <property type="entry name" value="Tscrpt_reg_IclR_N"/>
</dbReference>
<reference evidence="8" key="1">
    <citation type="submission" date="2017-05" db="EMBL/GenBank/DDBJ databases">
        <title>Complete and WGS of Bordetella genogroups.</title>
        <authorList>
            <person name="Spilker T."/>
            <person name="Lipuma J."/>
        </authorList>
    </citation>
    <scope>NUCLEOTIDE SEQUENCE [LARGE SCALE GENOMIC DNA]</scope>
    <source>
        <strain evidence="8">AU16122</strain>
    </source>
</reference>
<dbReference type="PROSITE" id="PS51077">
    <property type="entry name" value="HTH_ICLR"/>
    <property type="match status" value="1"/>
</dbReference>
<dbReference type="Gene3D" id="1.10.10.10">
    <property type="entry name" value="Winged helix-like DNA-binding domain superfamily/Winged helix DNA-binding domain"/>
    <property type="match status" value="1"/>
</dbReference>
<dbReference type="Pfam" id="PF09339">
    <property type="entry name" value="HTH_IclR"/>
    <property type="match status" value="1"/>
</dbReference>
<name>A0A261SJC9_9BORD</name>
<dbReference type="InterPro" id="IPR029016">
    <property type="entry name" value="GAF-like_dom_sf"/>
</dbReference>
<dbReference type="InterPro" id="IPR036388">
    <property type="entry name" value="WH-like_DNA-bd_sf"/>
</dbReference>
<evidence type="ECO:0000259" key="5">
    <source>
        <dbReference type="PROSITE" id="PS51077"/>
    </source>
</evidence>
<protein>
    <recommendedName>
        <fullName evidence="9">IclR family transcriptional regulator</fullName>
    </recommendedName>
</protein>
<dbReference type="GO" id="GO:0003677">
    <property type="term" value="F:DNA binding"/>
    <property type="evidence" value="ECO:0007669"/>
    <property type="project" value="UniProtKB-KW"/>
</dbReference>
<dbReference type="PROSITE" id="PS51078">
    <property type="entry name" value="ICLR_ED"/>
    <property type="match status" value="1"/>
</dbReference>
<dbReference type="InterPro" id="IPR050707">
    <property type="entry name" value="HTH_MetabolicPath_Reg"/>
</dbReference>
<keyword evidence="8" id="KW-1185">Reference proteome</keyword>
<evidence type="ECO:0000313" key="7">
    <source>
        <dbReference type="EMBL" id="OZI37514.1"/>
    </source>
</evidence>
<feature type="region of interest" description="Disordered" evidence="4">
    <location>
        <begin position="290"/>
        <end position="314"/>
    </location>
</feature>
<feature type="domain" description="HTH iclR-type" evidence="5">
    <location>
        <begin position="48"/>
        <end position="110"/>
    </location>
</feature>
<dbReference type="PANTHER" id="PTHR30136">
    <property type="entry name" value="HELIX-TURN-HELIX TRANSCRIPTIONAL REGULATOR, ICLR FAMILY"/>
    <property type="match status" value="1"/>
</dbReference>
<dbReference type="AlphaFoldDB" id="A0A261SJC9"/>
<comment type="caution">
    <text evidence="7">The sequence shown here is derived from an EMBL/GenBank/DDBJ whole genome shotgun (WGS) entry which is preliminary data.</text>
</comment>
<gene>
    <name evidence="7" type="ORF">CAL29_03660</name>
</gene>
<organism evidence="7 8">
    <name type="scientific">Bordetella genomosp. 10</name>
    <dbReference type="NCBI Taxonomy" id="1416804"/>
    <lineage>
        <taxon>Bacteria</taxon>
        <taxon>Pseudomonadati</taxon>
        <taxon>Pseudomonadota</taxon>
        <taxon>Betaproteobacteria</taxon>
        <taxon>Burkholderiales</taxon>
        <taxon>Alcaligenaceae</taxon>
        <taxon>Bordetella</taxon>
    </lineage>
</organism>
<keyword evidence="2" id="KW-0238">DNA-binding</keyword>
<dbReference type="SUPFAM" id="SSF55781">
    <property type="entry name" value="GAF domain-like"/>
    <property type="match status" value="1"/>
</dbReference>
<dbReference type="PANTHER" id="PTHR30136:SF35">
    <property type="entry name" value="HTH-TYPE TRANSCRIPTIONAL REGULATOR RV1719"/>
    <property type="match status" value="1"/>
</dbReference>
<dbReference type="GO" id="GO:0045892">
    <property type="term" value="P:negative regulation of DNA-templated transcription"/>
    <property type="evidence" value="ECO:0007669"/>
    <property type="project" value="TreeGrafter"/>
</dbReference>
<dbReference type="EMBL" id="NEVM01000001">
    <property type="protein sequence ID" value="OZI37514.1"/>
    <property type="molecule type" value="Genomic_DNA"/>
</dbReference>
<dbReference type="Proteomes" id="UP000216020">
    <property type="component" value="Unassembled WGS sequence"/>
</dbReference>
<keyword evidence="1" id="KW-0805">Transcription regulation</keyword>
<evidence type="ECO:0000256" key="1">
    <source>
        <dbReference type="ARBA" id="ARBA00023015"/>
    </source>
</evidence>
<dbReference type="OrthoDB" id="8994386at2"/>
<dbReference type="Pfam" id="PF01614">
    <property type="entry name" value="IclR_C"/>
    <property type="match status" value="1"/>
</dbReference>
<feature type="domain" description="IclR-ED" evidence="6">
    <location>
        <begin position="111"/>
        <end position="301"/>
    </location>
</feature>
<accession>A0A261SJC9</accession>
<dbReference type="GO" id="GO:0003700">
    <property type="term" value="F:DNA-binding transcription factor activity"/>
    <property type="evidence" value="ECO:0007669"/>
    <property type="project" value="TreeGrafter"/>
</dbReference>
<evidence type="ECO:0000256" key="3">
    <source>
        <dbReference type="ARBA" id="ARBA00023163"/>
    </source>
</evidence>
<dbReference type="InterPro" id="IPR036390">
    <property type="entry name" value="WH_DNA-bd_sf"/>
</dbReference>
<keyword evidence="3" id="KW-0804">Transcription</keyword>
<evidence type="ECO:0000313" key="8">
    <source>
        <dbReference type="Proteomes" id="UP000216020"/>
    </source>
</evidence>
<evidence type="ECO:0000256" key="2">
    <source>
        <dbReference type="ARBA" id="ARBA00023125"/>
    </source>
</evidence>
<evidence type="ECO:0008006" key="9">
    <source>
        <dbReference type="Google" id="ProtNLM"/>
    </source>
</evidence>
<sequence length="314" mass="34019">MACARRCAPPPPRSARPTRGCLETTTMQGADDPPATAYLPNDPYGKSVGAVHRGLEILELFAVEQTPLTVNDISRKLGYPQSSTSVLLHGLHNLGYLLHDRRARTFYPSVRVAFLGLWMHHRLFNEGSLLQLMETLAQATGHVVLLAIQNGLYAQYMHIVSARPSRVGLKPGLMRPICRAAVGKVLLSLRDDDEILRIARNANAIDSEIAAPLDLDALMAEIRACRQSGFAYSREAVTAGSSVVATRLPIDVASSPLAIGIGVHAHEFEASRERMETILREELRRHFGAPATAAQDRPAGAPPAPGRYAVGKTG</sequence>
<feature type="region of interest" description="Disordered" evidence="4">
    <location>
        <begin position="1"/>
        <end position="34"/>
    </location>
</feature>
<dbReference type="Gene3D" id="3.30.450.40">
    <property type="match status" value="1"/>
</dbReference>
<evidence type="ECO:0000259" key="6">
    <source>
        <dbReference type="PROSITE" id="PS51078"/>
    </source>
</evidence>
<proteinExistence type="predicted"/>